<comment type="caution">
    <text evidence="3">The sequence shown here is derived from an EMBL/GenBank/DDBJ whole genome shotgun (WGS) entry which is preliminary data.</text>
</comment>
<sequence>MKPIVFIADFLNSAASVFQRTSDNPMTEVDELKKNFRAIQEENYKLQAVITDVTEVNKRWQKYNNDRQMYVQRLLSTIQDQQEQMNKIVETRTVPSVQQVTPDRHKSLEDMQAENTLLKEDLVKLQKRLERLEQEHQEHVEVLEFQVKAHRDDWEAERSEKQQALQEKAAMELQVKELKKDLRSLKLKLRDERSHKQLIHCIHCCATHMCEASHCNAGRVGKHCPRDNPKTYRTSVHLPCTSSNLLSRGTTVYFGDDLVTDGDEATAVGLDKTVLSDSEILRSRSSSVEDYPSPLPYYEEGDEGTKHKTESDGDISLLHKVKGVSALSETVERSERALELNIVPEDSSGHECTYSVLHISPASSGSNLTADYKPVDSSASGVTIGFSSGGLASVTSFSQRPVVKSSSLPISERMNFDDKCDMKPAVSQWSLDSGWSSVVGPPSTYSFLKDTFEEKSFNLVSSGNLTKSENNVTAANVRKASVPWEAKYFEEGVATQTREDVICPGCGQLFPPRLQLKFLDHFEVCQKTVQDTPKRSSNVKPRN</sequence>
<dbReference type="OrthoDB" id="6066489at2759"/>
<accession>A0A6L2PWW8</accession>
<evidence type="ECO:0000256" key="2">
    <source>
        <dbReference type="SAM" id="MobiDB-lite"/>
    </source>
</evidence>
<organism evidence="3 4">
    <name type="scientific">Coptotermes formosanus</name>
    <name type="common">Formosan subterranean termite</name>
    <dbReference type="NCBI Taxonomy" id="36987"/>
    <lineage>
        <taxon>Eukaryota</taxon>
        <taxon>Metazoa</taxon>
        <taxon>Ecdysozoa</taxon>
        <taxon>Arthropoda</taxon>
        <taxon>Hexapoda</taxon>
        <taxon>Insecta</taxon>
        <taxon>Pterygota</taxon>
        <taxon>Neoptera</taxon>
        <taxon>Polyneoptera</taxon>
        <taxon>Dictyoptera</taxon>
        <taxon>Blattodea</taxon>
        <taxon>Blattoidea</taxon>
        <taxon>Termitoidae</taxon>
        <taxon>Rhinotermitidae</taxon>
        <taxon>Coptotermes</taxon>
    </lineage>
</organism>
<evidence type="ECO:0000313" key="4">
    <source>
        <dbReference type="Proteomes" id="UP000502823"/>
    </source>
</evidence>
<dbReference type="EMBL" id="BLKM01012201">
    <property type="protein sequence ID" value="GFG35742.1"/>
    <property type="molecule type" value="Genomic_DNA"/>
</dbReference>
<reference evidence="4" key="1">
    <citation type="submission" date="2020-01" db="EMBL/GenBank/DDBJ databases">
        <title>Draft genome sequence of the Termite Coptotermes fromosanus.</title>
        <authorList>
            <person name="Itakura S."/>
            <person name="Yosikawa Y."/>
            <person name="Umezawa K."/>
        </authorList>
    </citation>
    <scope>NUCLEOTIDE SEQUENCE [LARGE SCALE GENOMIC DNA]</scope>
</reference>
<keyword evidence="1" id="KW-0175">Coiled coil</keyword>
<protein>
    <submittedName>
        <fullName evidence="3">Uncharacterized protein</fullName>
    </submittedName>
</protein>
<evidence type="ECO:0000256" key="1">
    <source>
        <dbReference type="SAM" id="Coils"/>
    </source>
</evidence>
<gene>
    <name evidence="3" type="ORF">Cfor_03924</name>
</gene>
<name>A0A6L2PWW8_COPFO</name>
<feature type="coiled-coil region" evidence="1">
    <location>
        <begin position="29"/>
        <end position="195"/>
    </location>
</feature>
<keyword evidence="4" id="KW-1185">Reference proteome</keyword>
<dbReference type="Proteomes" id="UP000502823">
    <property type="component" value="Unassembled WGS sequence"/>
</dbReference>
<proteinExistence type="predicted"/>
<dbReference type="InParanoid" id="A0A6L2PWW8"/>
<feature type="region of interest" description="Disordered" evidence="2">
    <location>
        <begin position="285"/>
        <end position="312"/>
    </location>
</feature>
<dbReference type="AlphaFoldDB" id="A0A6L2PWW8"/>
<dbReference type="Gene3D" id="1.20.5.990">
    <property type="entry name" value="Nemo cc2-lz domain - 1d5 darpin complex"/>
    <property type="match status" value="1"/>
</dbReference>
<evidence type="ECO:0000313" key="3">
    <source>
        <dbReference type="EMBL" id="GFG35742.1"/>
    </source>
</evidence>